<evidence type="ECO:0000256" key="1">
    <source>
        <dbReference type="SAM" id="MobiDB-lite"/>
    </source>
</evidence>
<evidence type="ECO:0000313" key="3">
    <source>
        <dbReference type="Proteomes" id="UP001595445"/>
    </source>
</evidence>
<feature type="region of interest" description="Disordered" evidence="1">
    <location>
        <begin position="23"/>
        <end position="44"/>
    </location>
</feature>
<proteinExistence type="predicted"/>
<gene>
    <name evidence="2" type="ORF">ACFOD6_02465</name>
</gene>
<keyword evidence="3" id="KW-1185">Reference proteome</keyword>
<dbReference type="InterPro" id="IPR009030">
    <property type="entry name" value="Growth_fac_rcpt_cys_sf"/>
</dbReference>
<reference evidence="3" key="1">
    <citation type="journal article" date="2019" name="Int. J. Syst. Evol. Microbiol.">
        <title>The Global Catalogue of Microorganisms (GCM) 10K type strain sequencing project: providing services to taxonomists for standard genome sequencing and annotation.</title>
        <authorList>
            <consortium name="The Broad Institute Genomics Platform"/>
            <consortium name="The Broad Institute Genome Sequencing Center for Infectious Disease"/>
            <person name="Wu L."/>
            <person name="Ma J."/>
        </authorList>
    </citation>
    <scope>NUCLEOTIDE SEQUENCE [LARGE SCALE GENOMIC DNA]</scope>
    <source>
        <strain evidence="3">KCTC 62102</strain>
    </source>
</reference>
<organism evidence="2 3">
    <name type="scientific">Tabrizicola soli</name>
    <dbReference type="NCBI Taxonomy" id="2185115"/>
    <lineage>
        <taxon>Bacteria</taxon>
        <taxon>Pseudomonadati</taxon>
        <taxon>Pseudomonadota</taxon>
        <taxon>Alphaproteobacteria</taxon>
        <taxon>Rhodobacterales</taxon>
        <taxon>Paracoccaceae</taxon>
        <taxon>Tabrizicola</taxon>
    </lineage>
</organism>
<dbReference type="RefSeq" id="WP_197646553.1">
    <property type="nucleotide sequence ID" value="NZ_JAEACP010000019.1"/>
</dbReference>
<dbReference type="SUPFAM" id="SSF57184">
    <property type="entry name" value="Growth factor receptor domain"/>
    <property type="match status" value="1"/>
</dbReference>
<evidence type="ECO:0000313" key="2">
    <source>
        <dbReference type="EMBL" id="MFC3084903.1"/>
    </source>
</evidence>
<accession>A0ABV7DPG3</accession>
<sequence>MTSSTHPTVPTDFSIQVAENEGMPMRPNSRASPLPAPPTQRLTGTLTHGLSRTRAATGGLWSAKEQVAMRHPLARLIARTAAIAGVIASFTFPVLAQDGTGPMPENAQPRSHGGGWVCDLGYRVEGAECLPLDIPEHAYPTGRSYGTGWECNRGYEEVDGTACNPIPVPANAFLRSSGYDWQCERGFRQEDEACVPIVLPERAYLTDDASGRGWTCDRGYEAAAETCSPIAVPENAYLTNADYGAAWACERGFVRIDDRCDAVVVPSNAYLDEASYGPGWSCERGYEVLNGACVAIDLPENAYLDRSGNRWSCNRGFQLSDGACVLGR</sequence>
<dbReference type="Proteomes" id="UP001595445">
    <property type="component" value="Unassembled WGS sequence"/>
</dbReference>
<protein>
    <recommendedName>
        <fullName evidence="4">MSP1 EGF domain 1</fullName>
    </recommendedName>
</protein>
<evidence type="ECO:0008006" key="4">
    <source>
        <dbReference type="Google" id="ProtNLM"/>
    </source>
</evidence>
<dbReference type="EMBL" id="JBHRSM010000004">
    <property type="protein sequence ID" value="MFC3084903.1"/>
    <property type="molecule type" value="Genomic_DNA"/>
</dbReference>
<dbReference type="Gene3D" id="2.10.25.10">
    <property type="entry name" value="Laminin"/>
    <property type="match status" value="7"/>
</dbReference>
<name>A0ABV7DPG3_9RHOB</name>
<comment type="caution">
    <text evidence="2">The sequence shown here is derived from an EMBL/GenBank/DDBJ whole genome shotgun (WGS) entry which is preliminary data.</text>
</comment>